<sequence length="109" mass="12422">MTTSGPDGRGTKRRPSPLLHPGGLPWRLVSRHSAICGGALRHFCWGGGWWRRGGCRHGTKPRHSRRRTSDQTSIQDQRRATIKDMKTKSEDEVRKYEHADTELQPIARP</sequence>
<name>A0A9P6KSN5_9PLEO</name>
<dbReference type="EMBL" id="WJXW01000003">
    <property type="protein sequence ID" value="KAF9738008.1"/>
    <property type="molecule type" value="Genomic_DNA"/>
</dbReference>
<proteinExistence type="predicted"/>
<organism evidence="2 3">
    <name type="scientific">Paraphaeosphaeria minitans</name>
    <dbReference type="NCBI Taxonomy" id="565426"/>
    <lineage>
        <taxon>Eukaryota</taxon>
        <taxon>Fungi</taxon>
        <taxon>Dikarya</taxon>
        <taxon>Ascomycota</taxon>
        <taxon>Pezizomycotina</taxon>
        <taxon>Dothideomycetes</taxon>
        <taxon>Pleosporomycetidae</taxon>
        <taxon>Pleosporales</taxon>
        <taxon>Massarineae</taxon>
        <taxon>Didymosphaeriaceae</taxon>
        <taxon>Paraphaeosphaeria</taxon>
    </lineage>
</organism>
<dbReference type="Proteomes" id="UP000756921">
    <property type="component" value="Unassembled WGS sequence"/>
</dbReference>
<reference evidence="2" key="1">
    <citation type="journal article" date="2020" name="Mol. Plant Microbe Interact.">
        <title>Genome Sequence of the Biocontrol Agent Coniothyrium minitans strain Conio (IMI 134523).</title>
        <authorList>
            <person name="Patel D."/>
            <person name="Shittu T.A."/>
            <person name="Baroncelli R."/>
            <person name="Muthumeenakshi S."/>
            <person name="Osborne T.H."/>
            <person name="Janganan T.K."/>
            <person name="Sreenivasaprasad S."/>
        </authorList>
    </citation>
    <scope>NUCLEOTIDE SEQUENCE</scope>
    <source>
        <strain evidence="2">Conio</strain>
    </source>
</reference>
<dbReference type="OrthoDB" id="10494279at2759"/>
<gene>
    <name evidence="2" type="ORF">PMIN01_03291</name>
</gene>
<evidence type="ECO:0000313" key="2">
    <source>
        <dbReference type="EMBL" id="KAF9738008.1"/>
    </source>
</evidence>
<dbReference type="AlphaFoldDB" id="A0A9P6KSN5"/>
<keyword evidence="3" id="KW-1185">Reference proteome</keyword>
<accession>A0A9P6KSN5</accession>
<feature type="region of interest" description="Disordered" evidence="1">
    <location>
        <begin position="56"/>
        <end position="109"/>
    </location>
</feature>
<feature type="compositionally biased region" description="Basic residues" evidence="1">
    <location>
        <begin position="56"/>
        <end position="66"/>
    </location>
</feature>
<protein>
    <submittedName>
        <fullName evidence="2">Uncharacterized protein</fullName>
    </submittedName>
</protein>
<evidence type="ECO:0000313" key="3">
    <source>
        <dbReference type="Proteomes" id="UP000756921"/>
    </source>
</evidence>
<evidence type="ECO:0000256" key="1">
    <source>
        <dbReference type="SAM" id="MobiDB-lite"/>
    </source>
</evidence>
<feature type="region of interest" description="Disordered" evidence="1">
    <location>
        <begin position="1"/>
        <end position="24"/>
    </location>
</feature>
<feature type="compositionally biased region" description="Basic and acidic residues" evidence="1">
    <location>
        <begin position="76"/>
        <end position="101"/>
    </location>
</feature>
<comment type="caution">
    <text evidence="2">The sequence shown here is derived from an EMBL/GenBank/DDBJ whole genome shotgun (WGS) entry which is preliminary data.</text>
</comment>